<dbReference type="PROSITE" id="PS50965">
    <property type="entry name" value="NERD"/>
    <property type="match status" value="1"/>
</dbReference>
<proteinExistence type="predicted"/>
<comment type="caution">
    <text evidence="2">The sequence shown here is derived from an EMBL/GenBank/DDBJ whole genome shotgun (WGS) entry which is preliminary data.</text>
</comment>
<organism evidence="2 3">
    <name type="scientific">Alkalicoccobacillus gibsonii</name>
    <dbReference type="NCBI Taxonomy" id="79881"/>
    <lineage>
        <taxon>Bacteria</taxon>
        <taxon>Bacillati</taxon>
        <taxon>Bacillota</taxon>
        <taxon>Bacilli</taxon>
        <taxon>Bacillales</taxon>
        <taxon>Bacillaceae</taxon>
        <taxon>Alkalicoccobacillus</taxon>
    </lineage>
</organism>
<evidence type="ECO:0000313" key="2">
    <source>
        <dbReference type="EMBL" id="MEN0642895.1"/>
    </source>
</evidence>
<keyword evidence="3" id="KW-1185">Reference proteome</keyword>
<evidence type="ECO:0000259" key="1">
    <source>
        <dbReference type="PROSITE" id="PS50965"/>
    </source>
</evidence>
<evidence type="ECO:0000313" key="3">
    <source>
        <dbReference type="Proteomes" id="UP001418796"/>
    </source>
</evidence>
<protein>
    <submittedName>
        <fullName evidence="2">Nuclease-related domain-containing protein</fullName>
    </submittedName>
</protein>
<dbReference type="Pfam" id="PF08378">
    <property type="entry name" value="NERD"/>
    <property type="match status" value="1"/>
</dbReference>
<sequence length="192" mass="22542">MNIRTRRVPLQLLGLEALVRRVVNPNEMVEADLKKWKSGYSGERSLDYYLNQLDDFLILHDLRLFTDSYTYFQLDTLLLSKYGLVILEVKNYQGRITFNDENHQVLRNLHQVEERILNPLLQASRQKIELEQFLIRQGWPTLPITYYVVYSSPQTILNTSSHKVIHAEALPSKLSQYVQSARKECLTTNQMN</sequence>
<dbReference type="InterPro" id="IPR011528">
    <property type="entry name" value="NERD"/>
</dbReference>
<accession>A0ABU9VG61</accession>
<dbReference type="EMBL" id="JBCITK010000001">
    <property type="protein sequence ID" value="MEN0642895.1"/>
    <property type="molecule type" value="Genomic_DNA"/>
</dbReference>
<name>A0ABU9VG61_9BACI</name>
<feature type="domain" description="NERD" evidence="1">
    <location>
        <begin position="38"/>
        <end position="153"/>
    </location>
</feature>
<gene>
    <name evidence="2" type="ORF">MKY91_07025</name>
</gene>
<dbReference type="RefSeq" id="WP_343129916.1">
    <property type="nucleotide sequence ID" value="NZ_JBCITK010000001.1"/>
</dbReference>
<dbReference type="Proteomes" id="UP001418796">
    <property type="component" value="Unassembled WGS sequence"/>
</dbReference>
<reference evidence="2 3" key="1">
    <citation type="submission" date="2024-03" db="EMBL/GenBank/DDBJ databases">
        <title>Bacilli Hybrid Assemblies.</title>
        <authorList>
            <person name="Kovac J."/>
        </authorList>
    </citation>
    <scope>NUCLEOTIDE SEQUENCE [LARGE SCALE GENOMIC DNA]</scope>
    <source>
        <strain evidence="2 3">FSL R7-0666</strain>
    </source>
</reference>